<keyword evidence="2" id="KW-0805">Transcription regulation</keyword>
<dbReference type="SUPFAM" id="SSF88946">
    <property type="entry name" value="Sigma2 domain of RNA polymerase sigma factors"/>
    <property type="match status" value="1"/>
</dbReference>
<feature type="domain" description="RNA polymerase sigma-70 region 2" evidence="6">
    <location>
        <begin position="24"/>
        <end position="86"/>
    </location>
</feature>
<dbReference type="SUPFAM" id="SSF88659">
    <property type="entry name" value="Sigma3 and sigma4 domains of RNA polymerase sigma factors"/>
    <property type="match status" value="1"/>
</dbReference>
<dbReference type="InterPro" id="IPR013324">
    <property type="entry name" value="RNA_pol_sigma_r3/r4-like"/>
</dbReference>
<feature type="region of interest" description="Disordered" evidence="5">
    <location>
        <begin position="179"/>
        <end position="206"/>
    </location>
</feature>
<dbReference type="AlphaFoldDB" id="A0A917KEM4"/>
<dbReference type="NCBIfam" id="TIGR02937">
    <property type="entry name" value="sigma70-ECF"/>
    <property type="match status" value="1"/>
</dbReference>
<dbReference type="Pfam" id="PF04542">
    <property type="entry name" value="Sigma70_r2"/>
    <property type="match status" value="1"/>
</dbReference>
<evidence type="ECO:0000259" key="7">
    <source>
        <dbReference type="Pfam" id="PF08281"/>
    </source>
</evidence>
<evidence type="ECO:0008006" key="10">
    <source>
        <dbReference type="Google" id="ProtNLM"/>
    </source>
</evidence>
<comment type="similarity">
    <text evidence="1">Belongs to the sigma-70 factor family. ECF subfamily.</text>
</comment>
<proteinExistence type="inferred from homology"/>
<dbReference type="GO" id="GO:0006352">
    <property type="term" value="P:DNA-templated transcription initiation"/>
    <property type="evidence" value="ECO:0007669"/>
    <property type="project" value="InterPro"/>
</dbReference>
<accession>A0A917KEM4</accession>
<name>A0A917KEM4_9BACL</name>
<dbReference type="Proteomes" id="UP000637695">
    <property type="component" value="Unassembled WGS sequence"/>
</dbReference>
<evidence type="ECO:0000259" key="6">
    <source>
        <dbReference type="Pfam" id="PF04542"/>
    </source>
</evidence>
<dbReference type="GO" id="GO:0003677">
    <property type="term" value="F:DNA binding"/>
    <property type="evidence" value="ECO:0007669"/>
    <property type="project" value="InterPro"/>
</dbReference>
<dbReference type="PANTHER" id="PTHR43133:SF25">
    <property type="entry name" value="RNA POLYMERASE SIGMA FACTOR RFAY-RELATED"/>
    <property type="match status" value="1"/>
</dbReference>
<gene>
    <name evidence="8" type="ORF">GCM10010885_16010</name>
</gene>
<feature type="domain" description="RNA polymerase sigma factor 70 region 4 type 2" evidence="7">
    <location>
        <begin position="117"/>
        <end position="169"/>
    </location>
</feature>
<organism evidence="8 9">
    <name type="scientific">Alicyclobacillus cellulosilyticus</name>
    <dbReference type="NCBI Taxonomy" id="1003997"/>
    <lineage>
        <taxon>Bacteria</taxon>
        <taxon>Bacillati</taxon>
        <taxon>Bacillota</taxon>
        <taxon>Bacilli</taxon>
        <taxon>Bacillales</taxon>
        <taxon>Alicyclobacillaceae</taxon>
        <taxon>Alicyclobacillus</taxon>
    </lineage>
</organism>
<feature type="compositionally biased region" description="Low complexity" evidence="5">
    <location>
        <begin position="183"/>
        <end position="193"/>
    </location>
</feature>
<dbReference type="Pfam" id="PF08281">
    <property type="entry name" value="Sigma70_r4_2"/>
    <property type="match status" value="1"/>
</dbReference>
<dbReference type="CDD" id="cd06171">
    <property type="entry name" value="Sigma70_r4"/>
    <property type="match status" value="1"/>
</dbReference>
<evidence type="ECO:0000313" key="8">
    <source>
        <dbReference type="EMBL" id="GGJ07734.1"/>
    </source>
</evidence>
<dbReference type="RefSeq" id="WP_188882302.1">
    <property type="nucleotide sequence ID" value="NZ_BMOY01000023.1"/>
</dbReference>
<keyword evidence="3" id="KW-0731">Sigma factor</keyword>
<evidence type="ECO:0000256" key="1">
    <source>
        <dbReference type="ARBA" id="ARBA00010641"/>
    </source>
</evidence>
<reference evidence="8" key="1">
    <citation type="journal article" date="2014" name="Int. J. Syst. Evol. Microbiol.">
        <title>Complete genome sequence of Corynebacterium casei LMG S-19264T (=DSM 44701T), isolated from a smear-ripened cheese.</title>
        <authorList>
            <consortium name="US DOE Joint Genome Institute (JGI-PGF)"/>
            <person name="Walter F."/>
            <person name="Albersmeier A."/>
            <person name="Kalinowski J."/>
            <person name="Ruckert C."/>
        </authorList>
    </citation>
    <scope>NUCLEOTIDE SEQUENCE</scope>
    <source>
        <strain evidence="8">JCM 18487</strain>
    </source>
</reference>
<dbReference type="GO" id="GO:0016987">
    <property type="term" value="F:sigma factor activity"/>
    <property type="evidence" value="ECO:0007669"/>
    <property type="project" value="UniProtKB-KW"/>
</dbReference>
<dbReference type="InterPro" id="IPR036388">
    <property type="entry name" value="WH-like_DNA-bd_sf"/>
</dbReference>
<evidence type="ECO:0000256" key="2">
    <source>
        <dbReference type="ARBA" id="ARBA00023015"/>
    </source>
</evidence>
<dbReference type="InterPro" id="IPR013325">
    <property type="entry name" value="RNA_pol_sigma_r2"/>
</dbReference>
<dbReference type="EMBL" id="BMOY01000023">
    <property type="protein sequence ID" value="GGJ07734.1"/>
    <property type="molecule type" value="Genomic_DNA"/>
</dbReference>
<dbReference type="Gene3D" id="1.10.1740.10">
    <property type="match status" value="1"/>
</dbReference>
<dbReference type="InterPro" id="IPR014284">
    <property type="entry name" value="RNA_pol_sigma-70_dom"/>
</dbReference>
<comment type="caution">
    <text evidence="8">The sequence shown here is derived from an EMBL/GenBank/DDBJ whole genome shotgun (WGS) entry which is preliminary data.</text>
</comment>
<evidence type="ECO:0000256" key="3">
    <source>
        <dbReference type="ARBA" id="ARBA00023082"/>
    </source>
</evidence>
<dbReference type="InterPro" id="IPR007627">
    <property type="entry name" value="RNA_pol_sigma70_r2"/>
</dbReference>
<dbReference type="InterPro" id="IPR013249">
    <property type="entry name" value="RNA_pol_sigma70_r4_t2"/>
</dbReference>
<reference evidence="8" key="2">
    <citation type="submission" date="2020-09" db="EMBL/GenBank/DDBJ databases">
        <authorList>
            <person name="Sun Q."/>
            <person name="Ohkuma M."/>
        </authorList>
    </citation>
    <scope>NUCLEOTIDE SEQUENCE</scope>
    <source>
        <strain evidence="8">JCM 18487</strain>
    </source>
</reference>
<keyword evidence="9" id="KW-1185">Reference proteome</keyword>
<evidence type="ECO:0000256" key="5">
    <source>
        <dbReference type="SAM" id="MobiDB-lite"/>
    </source>
</evidence>
<keyword evidence="4" id="KW-0804">Transcription</keyword>
<feature type="compositionally biased region" description="Basic and acidic residues" evidence="5">
    <location>
        <begin position="194"/>
        <end position="206"/>
    </location>
</feature>
<dbReference type="InterPro" id="IPR039425">
    <property type="entry name" value="RNA_pol_sigma-70-like"/>
</dbReference>
<dbReference type="Gene3D" id="1.10.10.10">
    <property type="entry name" value="Winged helix-like DNA-binding domain superfamily/Winged helix DNA-binding domain"/>
    <property type="match status" value="1"/>
</dbReference>
<sequence length="206" mass="23707">MVAWFDERGLAQADEAQFVRFAEDIGPKAYRLAYRWTGDRKAAEDVLQEAYCRAWRSVCAHEIRHPQAWFMRILWSAFQDWRRQTSSHRLHLVAMEDEVFANLSDRHDAHAEADDRMDLERMLSVLPEADRHLLALRFSEDLSLADVAAATNLPVNTVKVRIHRALRRLRDLKRVWEEGPSGAGAADTGAVDTGVRDINTRARDRT</sequence>
<evidence type="ECO:0000256" key="4">
    <source>
        <dbReference type="ARBA" id="ARBA00023163"/>
    </source>
</evidence>
<evidence type="ECO:0000313" key="9">
    <source>
        <dbReference type="Proteomes" id="UP000637695"/>
    </source>
</evidence>
<protein>
    <recommendedName>
        <fullName evidence="10">RNA polymerase sigma-70 factor (ECF subfamily)</fullName>
    </recommendedName>
</protein>
<dbReference type="PANTHER" id="PTHR43133">
    <property type="entry name" value="RNA POLYMERASE ECF-TYPE SIGMA FACTO"/>
    <property type="match status" value="1"/>
</dbReference>